<accession>A0A930YX37</accession>
<evidence type="ECO:0000256" key="5">
    <source>
        <dbReference type="RuleBase" id="RU363041"/>
    </source>
</evidence>
<evidence type="ECO:0000313" key="7">
    <source>
        <dbReference type="Proteomes" id="UP000694480"/>
    </source>
</evidence>
<feature type="transmembrane region" description="Helical" evidence="5">
    <location>
        <begin position="6"/>
        <end position="35"/>
    </location>
</feature>
<dbReference type="Pfam" id="PF01925">
    <property type="entry name" value="TauE"/>
    <property type="match status" value="1"/>
</dbReference>
<evidence type="ECO:0000256" key="2">
    <source>
        <dbReference type="ARBA" id="ARBA00022692"/>
    </source>
</evidence>
<feature type="transmembrane region" description="Helical" evidence="5">
    <location>
        <begin position="208"/>
        <end position="228"/>
    </location>
</feature>
<keyword evidence="7" id="KW-1185">Reference proteome</keyword>
<comment type="similarity">
    <text evidence="5">Belongs to the 4-toluene sulfonate uptake permease (TSUP) (TC 2.A.102) family.</text>
</comment>
<dbReference type="InterPro" id="IPR002781">
    <property type="entry name" value="TM_pro_TauE-like"/>
</dbReference>
<feature type="transmembrane region" description="Helical" evidence="5">
    <location>
        <begin position="110"/>
        <end position="128"/>
    </location>
</feature>
<dbReference type="PANTHER" id="PTHR43701:SF2">
    <property type="entry name" value="MEMBRANE TRANSPORTER PROTEIN YJNA-RELATED"/>
    <property type="match status" value="1"/>
</dbReference>
<feature type="transmembrane region" description="Helical" evidence="5">
    <location>
        <begin position="42"/>
        <end position="63"/>
    </location>
</feature>
<keyword evidence="2 5" id="KW-0812">Transmembrane</keyword>
<keyword evidence="5" id="KW-1003">Cell membrane</keyword>
<comment type="subcellular location">
    <subcellularLocation>
        <location evidence="5">Cell membrane</location>
        <topology evidence="5">Multi-pass membrane protein</topology>
    </subcellularLocation>
    <subcellularLocation>
        <location evidence="1">Membrane</location>
        <topology evidence="1">Multi-pass membrane protein</topology>
    </subcellularLocation>
</comment>
<comment type="caution">
    <text evidence="6">The sequence shown here is derived from an EMBL/GenBank/DDBJ whole genome shotgun (WGS) entry which is preliminary data.</text>
</comment>
<evidence type="ECO:0000256" key="3">
    <source>
        <dbReference type="ARBA" id="ARBA00022989"/>
    </source>
</evidence>
<protein>
    <recommendedName>
        <fullName evidence="5">Probable membrane transporter protein</fullName>
    </recommendedName>
</protein>
<dbReference type="Proteomes" id="UP000694480">
    <property type="component" value="Unassembled WGS sequence"/>
</dbReference>
<feature type="transmembrane region" description="Helical" evidence="5">
    <location>
        <begin position="184"/>
        <end position="202"/>
    </location>
</feature>
<evidence type="ECO:0000256" key="1">
    <source>
        <dbReference type="ARBA" id="ARBA00004141"/>
    </source>
</evidence>
<reference evidence="6" key="1">
    <citation type="submission" date="2020-11" db="EMBL/GenBank/DDBJ databases">
        <title>Genome seq and assembly of Planobacterium sp.</title>
        <authorList>
            <person name="Chhetri G."/>
        </authorList>
    </citation>
    <scope>NUCLEOTIDE SEQUENCE</scope>
    <source>
        <strain evidence="6">GCR5</strain>
    </source>
</reference>
<dbReference type="InterPro" id="IPR051598">
    <property type="entry name" value="TSUP/Inactive_protease-like"/>
</dbReference>
<feature type="transmembrane region" description="Helical" evidence="5">
    <location>
        <begin position="148"/>
        <end position="177"/>
    </location>
</feature>
<dbReference type="RefSeq" id="WP_194739879.1">
    <property type="nucleotide sequence ID" value="NZ_JADKYY010000012.1"/>
</dbReference>
<name>A0A930YX37_9FLAO</name>
<evidence type="ECO:0000313" key="6">
    <source>
        <dbReference type="EMBL" id="MBF5027955.1"/>
    </source>
</evidence>
<dbReference type="GO" id="GO:0005886">
    <property type="term" value="C:plasma membrane"/>
    <property type="evidence" value="ECO:0007669"/>
    <property type="project" value="UniProtKB-SubCell"/>
</dbReference>
<feature type="transmembrane region" description="Helical" evidence="5">
    <location>
        <begin position="240"/>
        <end position="257"/>
    </location>
</feature>
<proteinExistence type="inferred from homology"/>
<organism evidence="6 7">
    <name type="scientific">Planobacterium oryzisoli</name>
    <dbReference type="NCBI Taxonomy" id="2771435"/>
    <lineage>
        <taxon>Bacteria</taxon>
        <taxon>Pseudomonadati</taxon>
        <taxon>Bacteroidota</taxon>
        <taxon>Flavobacteriia</taxon>
        <taxon>Flavobacteriales</taxon>
        <taxon>Weeksellaceae</taxon>
        <taxon>Chryseobacterium group</taxon>
        <taxon>Chryseobacterium</taxon>
    </lineage>
</organism>
<gene>
    <name evidence="6" type="ORF">IC612_09115</name>
</gene>
<feature type="transmembrane region" description="Helical" evidence="5">
    <location>
        <begin position="69"/>
        <end position="90"/>
    </location>
</feature>
<sequence length="266" mass="28764">MHILGYLMAVVIGLVMGLIGGGGSILSVPVFAYIFSMDAVSATTLSLFVVGFTSAVGSVGFIRQGQVNFTTAFRFGVPSILGILFSRRVVVPHLPDYILNRYGLVVSKDMFILVIFAALMLFSAIRMIQKKERIRPQVQNVSSDTLLISQGLLVGIITGFIGAGGGFLIVPALVMLVGMRMKQAVATSLFIIAINSLIGFVSSLDSVAVDWVFLLSFTALSVVGILLGVRMARKIEGRKLKPIFGWFVLVMGIWIIIKELFLNSLL</sequence>
<keyword evidence="4 5" id="KW-0472">Membrane</keyword>
<evidence type="ECO:0000256" key="4">
    <source>
        <dbReference type="ARBA" id="ARBA00023136"/>
    </source>
</evidence>
<dbReference type="PANTHER" id="PTHR43701">
    <property type="entry name" value="MEMBRANE TRANSPORTER PROTEIN MJ0441-RELATED"/>
    <property type="match status" value="1"/>
</dbReference>
<keyword evidence="3 5" id="KW-1133">Transmembrane helix</keyword>
<dbReference type="EMBL" id="JADKYY010000012">
    <property type="protein sequence ID" value="MBF5027955.1"/>
    <property type="molecule type" value="Genomic_DNA"/>
</dbReference>
<dbReference type="AlphaFoldDB" id="A0A930YX37"/>